<sequence>MTKLDDYLSTLQAGECSDLVQNRGYVKIPACLRKMMRVTEEEKLVWFEIISLTNSEWGYANPTQQTLGMYLGVTTGTISKRLKNIEAKDLIASRGPKGRKRRYYPSLTLHTNPYFVLSETFHWALHVIAKHLSESEAKAGWGDILLQFVNVKEKDQFTSADTYGNFLIELQDNPDRVIEIRLRFLDAITEYLKKHAKIYLVVDWKAELEESKQQKLMREKKQRNGKKNYWTNYPKIPQTAIPRDYHVDDDEFLFENERGGKGKRK</sequence>
<gene>
    <name evidence="2" type="ORF">J2T15_001965</name>
</gene>
<proteinExistence type="predicted"/>
<dbReference type="Proteomes" id="UP001229346">
    <property type="component" value="Unassembled WGS sequence"/>
</dbReference>
<dbReference type="RefSeq" id="WP_307203399.1">
    <property type="nucleotide sequence ID" value="NZ_JAUSSU010000003.1"/>
</dbReference>
<keyword evidence="2" id="KW-0238">DNA-binding</keyword>
<name>A0ABT9TYT1_PAEHA</name>
<evidence type="ECO:0000256" key="1">
    <source>
        <dbReference type="SAM" id="MobiDB-lite"/>
    </source>
</evidence>
<dbReference type="SUPFAM" id="SSF46785">
    <property type="entry name" value="Winged helix' DNA-binding domain"/>
    <property type="match status" value="1"/>
</dbReference>
<dbReference type="GO" id="GO:0003677">
    <property type="term" value="F:DNA binding"/>
    <property type="evidence" value="ECO:0007669"/>
    <property type="project" value="UniProtKB-KW"/>
</dbReference>
<dbReference type="InterPro" id="IPR036390">
    <property type="entry name" value="WH_DNA-bd_sf"/>
</dbReference>
<reference evidence="2 3" key="1">
    <citation type="submission" date="2023-07" db="EMBL/GenBank/DDBJ databases">
        <title>Sorghum-associated microbial communities from plants grown in Nebraska, USA.</title>
        <authorList>
            <person name="Schachtman D."/>
        </authorList>
    </citation>
    <scope>NUCLEOTIDE SEQUENCE [LARGE SCALE GENOMIC DNA]</scope>
    <source>
        <strain evidence="2 3">CC482</strain>
    </source>
</reference>
<dbReference type="EMBL" id="JAUSSU010000003">
    <property type="protein sequence ID" value="MDQ0112530.1"/>
    <property type="molecule type" value="Genomic_DNA"/>
</dbReference>
<protein>
    <submittedName>
        <fullName evidence="2">DNA-binding MarR family transcriptional regulator</fullName>
    </submittedName>
</protein>
<dbReference type="InterPro" id="IPR036388">
    <property type="entry name" value="WH-like_DNA-bd_sf"/>
</dbReference>
<organism evidence="2 3">
    <name type="scientific">Paenibacillus harenae</name>
    <dbReference type="NCBI Taxonomy" id="306543"/>
    <lineage>
        <taxon>Bacteria</taxon>
        <taxon>Bacillati</taxon>
        <taxon>Bacillota</taxon>
        <taxon>Bacilli</taxon>
        <taxon>Bacillales</taxon>
        <taxon>Paenibacillaceae</taxon>
        <taxon>Paenibacillus</taxon>
    </lineage>
</organism>
<comment type="caution">
    <text evidence="2">The sequence shown here is derived from an EMBL/GenBank/DDBJ whole genome shotgun (WGS) entry which is preliminary data.</text>
</comment>
<keyword evidence="3" id="KW-1185">Reference proteome</keyword>
<evidence type="ECO:0000313" key="3">
    <source>
        <dbReference type="Proteomes" id="UP001229346"/>
    </source>
</evidence>
<feature type="region of interest" description="Disordered" evidence="1">
    <location>
        <begin position="215"/>
        <end position="234"/>
    </location>
</feature>
<evidence type="ECO:0000313" key="2">
    <source>
        <dbReference type="EMBL" id="MDQ0112530.1"/>
    </source>
</evidence>
<dbReference type="Gene3D" id="1.10.10.10">
    <property type="entry name" value="Winged helix-like DNA-binding domain superfamily/Winged helix DNA-binding domain"/>
    <property type="match status" value="1"/>
</dbReference>
<dbReference type="Pfam" id="PF13730">
    <property type="entry name" value="HTH_36"/>
    <property type="match status" value="1"/>
</dbReference>
<accession>A0ABT9TYT1</accession>